<feature type="region of interest" description="Disordered" evidence="5">
    <location>
        <begin position="905"/>
        <end position="932"/>
    </location>
</feature>
<dbReference type="InterPro" id="IPR011760">
    <property type="entry name" value="PsdUridine_synth_TruD_insert"/>
</dbReference>
<feature type="compositionally biased region" description="Basic and acidic residues" evidence="5">
    <location>
        <begin position="650"/>
        <end position="661"/>
    </location>
</feature>
<evidence type="ECO:0000256" key="3">
    <source>
        <dbReference type="ARBA" id="ARBA00023235"/>
    </source>
</evidence>
<dbReference type="GO" id="GO:0003723">
    <property type="term" value="F:RNA binding"/>
    <property type="evidence" value="ECO:0007669"/>
    <property type="project" value="InterPro"/>
</dbReference>
<accession>A0AAW0TSV8</accession>
<comment type="similarity">
    <text evidence="1">Belongs to the pseudouridine synthase TruD family.</text>
</comment>
<evidence type="ECO:0000256" key="2">
    <source>
        <dbReference type="ARBA" id="ARBA00022694"/>
    </source>
</evidence>
<dbReference type="SUPFAM" id="SSF55120">
    <property type="entry name" value="Pseudouridine synthase"/>
    <property type="match status" value="1"/>
</dbReference>
<comment type="catalytic activity">
    <reaction evidence="4">
        <text>a uridine in tRNA = a pseudouridine in tRNA</text>
        <dbReference type="Rhea" id="RHEA:54572"/>
        <dbReference type="Rhea" id="RHEA-COMP:13339"/>
        <dbReference type="Rhea" id="RHEA-COMP:13934"/>
        <dbReference type="ChEBI" id="CHEBI:65314"/>
        <dbReference type="ChEBI" id="CHEBI:65315"/>
    </reaction>
</comment>
<reference evidence="7 8" key="1">
    <citation type="submission" date="2023-03" db="EMBL/GenBank/DDBJ databases">
        <title>High-quality genome of Scylla paramamosain provides insights in environmental adaptation.</title>
        <authorList>
            <person name="Zhang L."/>
        </authorList>
    </citation>
    <scope>NUCLEOTIDE SEQUENCE [LARGE SCALE GENOMIC DNA]</scope>
    <source>
        <strain evidence="7">LZ_2023a</strain>
        <tissue evidence="7">Muscle</tissue>
    </source>
</reference>
<name>A0AAW0TSV8_SCYPA</name>
<proteinExistence type="inferred from homology"/>
<dbReference type="GO" id="GO:0008033">
    <property type="term" value="P:tRNA processing"/>
    <property type="evidence" value="ECO:0007669"/>
    <property type="project" value="UniProtKB-KW"/>
</dbReference>
<dbReference type="NCBIfam" id="TIGR00094">
    <property type="entry name" value="tRNA_TruD_broad"/>
    <property type="match status" value="1"/>
</dbReference>
<feature type="region of interest" description="Disordered" evidence="5">
    <location>
        <begin position="827"/>
        <end position="882"/>
    </location>
</feature>
<dbReference type="GO" id="GO:0005634">
    <property type="term" value="C:nucleus"/>
    <property type="evidence" value="ECO:0007669"/>
    <property type="project" value="TreeGrafter"/>
</dbReference>
<dbReference type="GO" id="GO:0009982">
    <property type="term" value="F:pseudouridine synthase activity"/>
    <property type="evidence" value="ECO:0007669"/>
    <property type="project" value="InterPro"/>
</dbReference>
<evidence type="ECO:0000313" key="8">
    <source>
        <dbReference type="Proteomes" id="UP001487740"/>
    </source>
</evidence>
<dbReference type="CDD" id="cd02576">
    <property type="entry name" value="PseudoU_synth_ScPUS7"/>
    <property type="match status" value="1"/>
</dbReference>
<sequence>MKLHLGKDNHHSLTGSVLCNLNVLLWVQSHVTCQSLRGPCRLTLTISVKRLQTPKHLAEMEDEGSLDCYSAGEDIVENGKGQKGGEQHASEDGDEVVDLEANNQDVEFTEEIINVEGKDKDAKDKKDGDDKDDKDGGDKSKKKKKLPSMEEDIGITTFAGEHKGFFGIIKQRYSDFQVNEVDSQGKIISVTTQTIPDDPEEIPDMPECVPEMLDDTKLRELERLLGKLKPKKEAEEGEQKEPIEKQAKQDEEEEIEAEVEEVEDGKQNSTKEDGVKDKEEEEKVDGEKKEGDQEQDQDEEKKKEKKGPEIEHLPSLSEIWINVDLASPEDISNVHQAIKHKYRGVDTVYGETPDGGKYIVARKRKGGLQKERTPWPKDQMYTTFVLFKENVETVEAINQIAWKARVKPSCFAYAGTKDKRAKTSQLVSVKEVSPQRLWLATKNLRSVHIGNFHFTDKPQRINLQFGNHYRIVLREVDGADDEVLEAVESLKTKGFINFYGTQPFGNNSVFLRGVGCELLKGNWQQAVNKILAPRDSDVPDLHRCHTTWKETGDAEAALKMLCKGWEATVESQLLTGLVQQTGNDLVEALNRIPRTTRSLYLHAYQSWIWNTIASRRVKKYGLKVLPGDIVRRKGSDMEEMEEDAPEAEGEEGKSGDEAEVKTEMESNGQNMSGFHFLTEEEAETTDITDVVLPLPGYNVEYPNNEIKEWYAEMLEADGLSFNALKHEIKAYAARGVYRRMVVVPTMVAGQVCYYRDATKPLLQSDMDKLWSVKVEDNILKEGPNKSAIVEMTLPTSSYISVALRELLKRDTSWQFQAAQNMPSNVIDRSRDLSRGGRGRGGPWRGGDRGSWKPTPWANTWRDDRAPGWQQGRGGRGNFSPWADQGSFRGRDYGWNRDRMGYGAHVTSPGSWGRGDKRPWRGGDSWANKRGRY</sequence>
<dbReference type="Pfam" id="PF01142">
    <property type="entry name" value="TruD"/>
    <property type="match status" value="1"/>
</dbReference>
<dbReference type="InterPro" id="IPR001656">
    <property type="entry name" value="PsdUridine_synth_TruD"/>
</dbReference>
<dbReference type="InterPro" id="IPR020103">
    <property type="entry name" value="PsdUridine_synth_cat_dom_sf"/>
</dbReference>
<dbReference type="InterPro" id="IPR042214">
    <property type="entry name" value="TruD_catalytic"/>
</dbReference>
<feature type="domain" description="TRUD" evidence="6">
    <location>
        <begin position="494"/>
        <end position="743"/>
    </location>
</feature>
<dbReference type="PANTHER" id="PTHR13326">
    <property type="entry name" value="TRNA PSEUDOURIDINE SYNTHASE D"/>
    <property type="match status" value="1"/>
</dbReference>
<feature type="region of interest" description="Disordered" evidence="5">
    <location>
        <begin position="633"/>
        <end position="661"/>
    </location>
</feature>
<keyword evidence="3" id="KW-0413">Isomerase</keyword>
<gene>
    <name evidence="7" type="ORF">O3P69_010354</name>
</gene>
<feature type="compositionally biased region" description="Basic and acidic residues" evidence="5">
    <location>
        <begin position="299"/>
        <end position="310"/>
    </location>
</feature>
<dbReference type="AlphaFoldDB" id="A0AAW0TSV8"/>
<evidence type="ECO:0000256" key="1">
    <source>
        <dbReference type="ARBA" id="ARBA00007953"/>
    </source>
</evidence>
<keyword evidence="2" id="KW-0819">tRNA processing</keyword>
<evidence type="ECO:0000259" key="6">
    <source>
        <dbReference type="PROSITE" id="PS50984"/>
    </source>
</evidence>
<keyword evidence="8" id="KW-1185">Reference proteome</keyword>
<protein>
    <recommendedName>
        <fullName evidence="6">TRUD domain-containing protein</fullName>
    </recommendedName>
</protein>
<feature type="compositionally biased region" description="Acidic residues" evidence="5">
    <location>
        <begin position="250"/>
        <end position="263"/>
    </location>
</feature>
<evidence type="ECO:0000256" key="5">
    <source>
        <dbReference type="SAM" id="MobiDB-lite"/>
    </source>
</evidence>
<dbReference type="EMBL" id="JARAKH010000025">
    <property type="protein sequence ID" value="KAK8390601.1"/>
    <property type="molecule type" value="Genomic_DNA"/>
</dbReference>
<organism evidence="7 8">
    <name type="scientific">Scylla paramamosain</name>
    <name type="common">Mud crab</name>
    <dbReference type="NCBI Taxonomy" id="85552"/>
    <lineage>
        <taxon>Eukaryota</taxon>
        <taxon>Metazoa</taxon>
        <taxon>Ecdysozoa</taxon>
        <taxon>Arthropoda</taxon>
        <taxon>Crustacea</taxon>
        <taxon>Multicrustacea</taxon>
        <taxon>Malacostraca</taxon>
        <taxon>Eumalacostraca</taxon>
        <taxon>Eucarida</taxon>
        <taxon>Decapoda</taxon>
        <taxon>Pleocyemata</taxon>
        <taxon>Brachyura</taxon>
        <taxon>Eubrachyura</taxon>
        <taxon>Portunoidea</taxon>
        <taxon>Portunidae</taxon>
        <taxon>Portuninae</taxon>
        <taxon>Scylla</taxon>
    </lineage>
</organism>
<feature type="region of interest" description="Disordered" evidence="5">
    <location>
        <begin position="108"/>
        <end position="148"/>
    </location>
</feature>
<dbReference type="Proteomes" id="UP001487740">
    <property type="component" value="Unassembled WGS sequence"/>
</dbReference>
<evidence type="ECO:0000256" key="4">
    <source>
        <dbReference type="ARBA" id="ARBA00036943"/>
    </source>
</evidence>
<dbReference type="GO" id="GO:0001522">
    <property type="term" value="P:pseudouridine synthesis"/>
    <property type="evidence" value="ECO:0007669"/>
    <property type="project" value="InterPro"/>
</dbReference>
<comment type="caution">
    <text evidence="7">The sequence shown here is derived from an EMBL/GenBank/DDBJ whole genome shotgun (WGS) entry which is preliminary data.</text>
</comment>
<feature type="compositionally biased region" description="Basic and acidic residues" evidence="5">
    <location>
        <begin position="116"/>
        <end position="139"/>
    </location>
</feature>
<dbReference type="PROSITE" id="PS50984">
    <property type="entry name" value="TRUD"/>
    <property type="match status" value="1"/>
</dbReference>
<feature type="compositionally biased region" description="Acidic residues" evidence="5">
    <location>
        <begin position="637"/>
        <end position="649"/>
    </location>
</feature>
<feature type="compositionally biased region" description="Basic and acidic residues" evidence="5">
    <location>
        <begin position="264"/>
        <end position="278"/>
    </location>
</feature>
<feature type="region of interest" description="Disordered" evidence="5">
    <location>
        <begin position="227"/>
        <end position="310"/>
    </location>
</feature>
<dbReference type="PANTHER" id="PTHR13326:SF31">
    <property type="entry name" value="PSEUDOURIDYLATE SYNTHASE 7 HOMOLOG"/>
    <property type="match status" value="1"/>
</dbReference>
<feature type="compositionally biased region" description="Basic and acidic residues" evidence="5">
    <location>
        <begin position="227"/>
        <end position="249"/>
    </location>
</feature>
<evidence type="ECO:0000313" key="7">
    <source>
        <dbReference type="EMBL" id="KAK8390601.1"/>
    </source>
</evidence>
<dbReference type="Gene3D" id="3.30.2350.20">
    <property type="entry name" value="TruD, catalytic domain"/>
    <property type="match status" value="2"/>
</dbReference>